<organism evidence="1 2">
    <name type="scientific">Pelolinea submarina</name>
    <dbReference type="NCBI Taxonomy" id="913107"/>
    <lineage>
        <taxon>Bacteria</taxon>
        <taxon>Bacillati</taxon>
        <taxon>Chloroflexota</taxon>
        <taxon>Anaerolineae</taxon>
        <taxon>Anaerolineales</taxon>
        <taxon>Anaerolineaceae</taxon>
        <taxon>Pelolinea</taxon>
    </lineage>
</organism>
<dbReference type="InterPro" id="IPR036102">
    <property type="entry name" value="OsmC/Ohrsf"/>
</dbReference>
<dbReference type="OrthoDB" id="1433018at2"/>
<keyword evidence="2" id="KW-1185">Reference proteome</keyword>
<dbReference type="InterPro" id="IPR052924">
    <property type="entry name" value="OsmC/Ohr_hydroprdx_reductase"/>
</dbReference>
<name>A0A347ZVH1_9CHLR</name>
<dbReference type="Proteomes" id="UP000256388">
    <property type="component" value="Unassembled WGS sequence"/>
</dbReference>
<evidence type="ECO:0000313" key="2">
    <source>
        <dbReference type="Proteomes" id="UP000256388"/>
    </source>
</evidence>
<protein>
    <submittedName>
        <fullName evidence="1">Putative OsmC-like protein</fullName>
    </submittedName>
</protein>
<accession>A0A347ZVH1</accession>
<dbReference type="AlphaFoldDB" id="A0A347ZVH1"/>
<gene>
    <name evidence="1" type="ORF">DFR64_2201</name>
</gene>
<dbReference type="SUPFAM" id="SSF82784">
    <property type="entry name" value="OsmC-like"/>
    <property type="match status" value="1"/>
</dbReference>
<dbReference type="Pfam" id="PF02566">
    <property type="entry name" value="OsmC"/>
    <property type="match status" value="1"/>
</dbReference>
<dbReference type="InterPro" id="IPR003718">
    <property type="entry name" value="OsmC/Ohr_fam"/>
</dbReference>
<dbReference type="RefSeq" id="WP_116225480.1">
    <property type="nucleotide sequence ID" value="NZ_AP018437.1"/>
</dbReference>
<dbReference type="PANTHER" id="PTHR35368:SF1">
    <property type="entry name" value="HYDROPEROXIDE REDUCTASE"/>
    <property type="match status" value="1"/>
</dbReference>
<proteinExistence type="predicted"/>
<dbReference type="PANTHER" id="PTHR35368">
    <property type="entry name" value="HYDROPEROXIDE REDUCTASE"/>
    <property type="match status" value="1"/>
</dbReference>
<comment type="caution">
    <text evidence="1">The sequence shown here is derived from an EMBL/GenBank/DDBJ whole genome shotgun (WGS) entry which is preliminary data.</text>
</comment>
<evidence type="ECO:0000313" key="1">
    <source>
        <dbReference type="EMBL" id="REG06999.1"/>
    </source>
</evidence>
<dbReference type="Gene3D" id="3.30.300.20">
    <property type="match status" value="1"/>
</dbReference>
<sequence length="145" mass="15688">MATIKTVKVTATGPDGWLITTHAGKHTALVDQPEALGGKDEGPSPLDYVFIALASCLITIGKIVAGQRKIELRGMEVEVTGDLNLEVLRGQEKNERAGFKNFVATVKVDADMTDEEKTAFLEEVDRRCPVSDNLAHTTPIEVKLA</sequence>
<reference evidence="1 2" key="1">
    <citation type="submission" date="2018-08" db="EMBL/GenBank/DDBJ databases">
        <title>Genomic Encyclopedia of Type Strains, Phase IV (KMG-IV): sequencing the most valuable type-strain genomes for metagenomic binning, comparative biology and taxonomic classification.</title>
        <authorList>
            <person name="Goeker M."/>
        </authorList>
    </citation>
    <scope>NUCLEOTIDE SEQUENCE [LARGE SCALE GENOMIC DNA]</scope>
    <source>
        <strain evidence="1 2">DSM 23923</strain>
    </source>
</reference>
<dbReference type="EMBL" id="QUMS01000003">
    <property type="protein sequence ID" value="REG06999.1"/>
    <property type="molecule type" value="Genomic_DNA"/>
</dbReference>
<dbReference type="InterPro" id="IPR015946">
    <property type="entry name" value="KH_dom-like_a/b"/>
</dbReference>